<proteinExistence type="predicted"/>
<keyword evidence="3" id="KW-1185">Reference proteome</keyword>
<gene>
    <name evidence="2" type="ORF">NLU13_3397</name>
</gene>
<dbReference type="Proteomes" id="UP001175261">
    <property type="component" value="Unassembled WGS sequence"/>
</dbReference>
<feature type="region of interest" description="Disordered" evidence="1">
    <location>
        <begin position="76"/>
        <end position="101"/>
    </location>
</feature>
<dbReference type="AlphaFoldDB" id="A0AA39LAE3"/>
<comment type="caution">
    <text evidence="2">The sequence shown here is derived from an EMBL/GenBank/DDBJ whole genome shotgun (WGS) entry which is preliminary data.</text>
</comment>
<evidence type="ECO:0000256" key="1">
    <source>
        <dbReference type="SAM" id="MobiDB-lite"/>
    </source>
</evidence>
<sequence length="101" mass="11050">MSSGGFYRYRCKHFDTCQQWVWVNGAVCQRCVAAGRDHTEAMDDHQNSIEDGGNLPQIRVPRVHDGSAGSVAQSNVLLTGPSTSSPDEEFEIVRPGSRGVE</sequence>
<feature type="compositionally biased region" description="Polar residues" evidence="1">
    <location>
        <begin position="76"/>
        <end position="85"/>
    </location>
</feature>
<protein>
    <submittedName>
        <fullName evidence="2">Uncharacterized protein</fullName>
    </submittedName>
</protein>
<dbReference type="EMBL" id="JAPDFR010000002">
    <property type="protein sequence ID" value="KAK0389824.1"/>
    <property type="molecule type" value="Genomic_DNA"/>
</dbReference>
<organism evidence="2 3">
    <name type="scientific">Sarocladium strictum</name>
    <name type="common">Black bundle disease fungus</name>
    <name type="synonym">Acremonium strictum</name>
    <dbReference type="NCBI Taxonomy" id="5046"/>
    <lineage>
        <taxon>Eukaryota</taxon>
        <taxon>Fungi</taxon>
        <taxon>Dikarya</taxon>
        <taxon>Ascomycota</taxon>
        <taxon>Pezizomycotina</taxon>
        <taxon>Sordariomycetes</taxon>
        <taxon>Hypocreomycetidae</taxon>
        <taxon>Hypocreales</taxon>
        <taxon>Sarocladiaceae</taxon>
        <taxon>Sarocladium</taxon>
    </lineage>
</organism>
<evidence type="ECO:0000313" key="2">
    <source>
        <dbReference type="EMBL" id="KAK0389824.1"/>
    </source>
</evidence>
<evidence type="ECO:0000313" key="3">
    <source>
        <dbReference type="Proteomes" id="UP001175261"/>
    </source>
</evidence>
<reference evidence="2" key="1">
    <citation type="submission" date="2022-10" db="EMBL/GenBank/DDBJ databases">
        <title>Determination and structural analysis of whole genome sequence of Sarocladium strictum F4-1.</title>
        <authorList>
            <person name="Hu L."/>
            <person name="Jiang Y."/>
        </authorList>
    </citation>
    <scope>NUCLEOTIDE SEQUENCE</scope>
    <source>
        <strain evidence="2">F4-1</strain>
    </source>
</reference>
<accession>A0AA39LAE3</accession>
<name>A0AA39LAE3_SARSR</name>